<feature type="region of interest" description="Disordered" evidence="1">
    <location>
        <begin position="148"/>
        <end position="169"/>
    </location>
</feature>
<dbReference type="InterPro" id="IPR030678">
    <property type="entry name" value="Peptide/Ni-bd"/>
</dbReference>
<dbReference type="InterPro" id="IPR039424">
    <property type="entry name" value="SBP_5"/>
</dbReference>
<dbReference type="PANTHER" id="PTHR30290">
    <property type="entry name" value="PERIPLASMIC BINDING COMPONENT OF ABC TRANSPORTER"/>
    <property type="match status" value="1"/>
</dbReference>
<dbReference type="SUPFAM" id="SSF53850">
    <property type="entry name" value="Periplasmic binding protein-like II"/>
    <property type="match status" value="1"/>
</dbReference>
<dbReference type="PROSITE" id="PS51257">
    <property type="entry name" value="PROKAR_LIPOPROTEIN"/>
    <property type="match status" value="1"/>
</dbReference>
<evidence type="ECO:0000313" key="5">
    <source>
        <dbReference type="Proteomes" id="UP000239352"/>
    </source>
</evidence>
<dbReference type="PIRSF" id="PIRSF002741">
    <property type="entry name" value="MppA"/>
    <property type="match status" value="1"/>
</dbReference>
<feature type="signal peptide" evidence="2">
    <location>
        <begin position="1"/>
        <end position="20"/>
    </location>
</feature>
<name>A0A2T0GRD9_ACTMO</name>
<accession>A0A2T0GRD9</accession>
<comment type="caution">
    <text evidence="4">The sequence shown here is derived from an EMBL/GenBank/DDBJ whole genome shotgun (WGS) entry which is preliminary data.</text>
</comment>
<dbReference type="AlphaFoldDB" id="A0A2T0GRD9"/>
<proteinExistence type="predicted"/>
<organism evidence="4 5">
    <name type="scientific">Actinopolyspora mortivallis</name>
    <dbReference type="NCBI Taxonomy" id="33906"/>
    <lineage>
        <taxon>Bacteria</taxon>
        <taxon>Bacillati</taxon>
        <taxon>Actinomycetota</taxon>
        <taxon>Actinomycetes</taxon>
        <taxon>Actinopolysporales</taxon>
        <taxon>Actinopolysporaceae</taxon>
        <taxon>Actinopolyspora</taxon>
    </lineage>
</organism>
<sequence length="551" mass="60467">MRKRRMVAPVAASLSAALLAAGCGGGGGGVTEATGTLEDPITVKWGEPQTELVPTNSNDTNGGTVLNAMFTGLVEYDPETYEPRNAMAKSIERSEDKKTYTVKLKEGWKFHNGEEVTADNFVRAWNYAAYAPNGQQQASFFDRIAGYDEVHPADPDGDGPKEPPEPTAEKMSGLEIVDDHTFTITLKEPFAIFPETIGYEAFSPLPETFFEDKEGFAEHPIGNGPYEFESRTPNESLTLTRYEDYKGEDAGHVDAIKLVVYEKSQTAYQDLQSGNLDMTDEIPTSALAGGRWKEELGDQAISRERLGITTLALPLYDEKFQDPKLRKALSMAIDRESIVKEIFNGAATAAEGWAASSTPAYEPGACGEWCTHDPSRAKELLKEAGGFDGTMTLSYNADGAHKQWMEAVAGNIRNVLDIEVDMNPVPTFGTYQDKMDNQEMPGPYRYGWVADYPNVETFLKPLYGTNGSANYTGYSNEKFDSKLAEADQAATEDKANELYMQAEQQLGQDMPVIPLFTNMVKGGKSERLAKAVMTPRNTPALTALKVAEQTQ</sequence>
<dbReference type="GO" id="GO:0043190">
    <property type="term" value="C:ATP-binding cassette (ABC) transporter complex"/>
    <property type="evidence" value="ECO:0007669"/>
    <property type="project" value="InterPro"/>
</dbReference>
<dbReference type="GO" id="GO:0015833">
    <property type="term" value="P:peptide transport"/>
    <property type="evidence" value="ECO:0007669"/>
    <property type="project" value="TreeGrafter"/>
</dbReference>
<reference evidence="4 5" key="1">
    <citation type="submission" date="2018-03" db="EMBL/GenBank/DDBJ databases">
        <title>Actinopolyspora mortivallis from Sahara, screening for active biomolecules.</title>
        <authorList>
            <person name="Selama O."/>
            <person name="Wellington E.M.H."/>
            <person name="Hacene H."/>
        </authorList>
    </citation>
    <scope>NUCLEOTIDE SEQUENCE [LARGE SCALE GENOMIC DNA]</scope>
    <source>
        <strain evidence="4 5">M5A</strain>
    </source>
</reference>
<dbReference type="PANTHER" id="PTHR30290:SF83">
    <property type="entry name" value="ABC TRANSPORTER SUBSTRATE-BINDING PROTEIN"/>
    <property type="match status" value="1"/>
</dbReference>
<feature type="chain" id="PRO_5039383676" evidence="2">
    <location>
        <begin position="21"/>
        <end position="551"/>
    </location>
</feature>
<feature type="compositionally biased region" description="Basic and acidic residues" evidence="1">
    <location>
        <begin position="148"/>
        <end position="168"/>
    </location>
</feature>
<dbReference type="Gene3D" id="3.90.76.10">
    <property type="entry name" value="Dipeptide-binding Protein, Domain 1"/>
    <property type="match status" value="1"/>
</dbReference>
<dbReference type="GO" id="GO:1904680">
    <property type="term" value="F:peptide transmembrane transporter activity"/>
    <property type="evidence" value="ECO:0007669"/>
    <property type="project" value="TreeGrafter"/>
</dbReference>
<dbReference type="Gene3D" id="3.40.190.10">
    <property type="entry name" value="Periplasmic binding protein-like II"/>
    <property type="match status" value="1"/>
</dbReference>
<feature type="domain" description="Solute-binding protein family 5" evidence="3">
    <location>
        <begin position="82"/>
        <end position="469"/>
    </location>
</feature>
<dbReference type="CDD" id="cd00995">
    <property type="entry name" value="PBP2_NikA_DppA_OppA_like"/>
    <property type="match status" value="1"/>
</dbReference>
<dbReference type="GO" id="GO:0042597">
    <property type="term" value="C:periplasmic space"/>
    <property type="evidence" value="ECO:0007669"/>
    <property type="project" value="UniProtKB-ARBA"/>
</dbReference>
<dbReference type="FunCoup" id="A0A2T0GRD9">
    <property type="interactions" value="78"/>
</dbReference>
<dbReference type="RefSeq" id="WP_106115376.1">
    <property type="nucleotide sequence ID" value="NZ_PVSR01000071.1"/>
</dbReference>
<dbReference type="EMBL" id="PVSR01000071">
    <property type="protein sequence ID" value="PRW61657.1"/>
    <property type="molecule type" value="Genomic_DNA"/>
</dbReference>
<dbReference type="Proteomes" id="UP000239352">
    <property type="component" value="Unassembled WGS sequence"/>
</dbReference>
<keyword evidence="2" id="KW-0732">Signal</keyword>
<gene>
    <name evidence="4" type="ORF">CEP50_19545</name>
</gene>
<dbReference type="InterPro" id="IPR000914">
    <property type="entry name" value="SBP_5_dom"/>
</dbReference>
<dbReference type="STRING" id="1050202.GCA_000384035_00476"/>
<dbReference type="Pfam" id="PF00496">
    <property type="entry name" value="SBP_bac_5"/>
    <property type="match status" value="1"/>
</dbReference>
<evidence type="ECO:0000313" key="4">
    <source>
        <dbReference type="EMBL" id="PRW61657.1"/>
    </source>
</evidence>
<evidence type="ECO:0000259" key="3">
    <source>
        <dbReference type="Pfam" id="PF00496"/>
    </source>
</evidence>
<protein>
    <submittedName>
        <fullName evidence="4">Peptide ABC transporter substrate-binding protein</fullName>
    </submittedName>
</protein>
<dbReference type="InParanoid" id="A0A2T0GRD9"/>
<evidence type="ECO:0000256" key="2">
    <source>
        <dbReference type="SAM" id="SignalP"/>
    </source>
</evidence>
<dbReference type="Gene3D" id="3.10.105.10">
    <property type="entry name" value="Dipeptide-binding Protein, Domain 3"/>
    <property type="match status" value="1"/>
</dbReference>
<evidence type="ECO:0000256" key="1">
    <source>
        <dbReference type="SAM" id="MobiDB-lite"/>
    </source>
</evidence>
<keyword evidence="5" id="KW-1185">Reference proteome</keyword>